<dbReference type="PANTHER" id="PTHR22168:SF3">
    <property type="entry name" value="TRANSMEMBRANE PROTEIN 26"/>
    <property type="match status" value="1"/>
</dbReference>
<dbReference type="PANTHER" id="PTHR22168">
    <property type="entry name" value="TMEM26 PROTEIN"/>
    <property type="match status" value="1"/>
</dbReference>
<dbReference type="Pfam" id="PF09772">
    <property type="entry name" value="Tmem26"/>
    <property type="match status" value="1"/>
</dbReference>
<evidence type="ECO:0008006" key="5">
    <source>
        <dbReference type="Google" id="ProtNLM"/>
    </source>
</evidence>
<accession>A0A9X0CQT7</accession>
<proteinExistence type="predicted"/>
<keyword evidence="2" id="KW-1133">Transmembrane helix</keyword>
<sequence length="332" mass="37781">MSSVSYIVKSLLTRVIFASHIIVSVWWVVQVTLDDRLWYLAFFEGLLFLETLFSVFCRKGQEYKWFSPSIFCHLAGIIPCAWILEFHLLEARQNGTSTSQLNADVFIVSAERWTDLIEQTTMLMMILGRWLLPTVQGMTKDSLSQLLLVNLAMCADIIEFFDILKLSFVKSSQTLVVTILCLWTWSLMQFPFNTMSKLEDEEEGTNDRKPAKINRTMLGKRSIVPYGGINLAAHEPGRASMTSLDFKQAIAAKRISRDILLMSHNYSRGLPRGYLPDSRRNSYQSHSDDTTETFNNNNTGPETSQTQNAQAKQARQIVNREGLGASHSMWGK</sequence>
<reference evidence="3" key="1">
    <citation type="submission" date="2023-01" db="EMBL/GenBank/DDBJ databases">
        <title>Genome assembly of the deep-sea coral Lophelia pertusa.</title>
        <authorList>
            <person name="Herrera S."/>
            <person name="Cordes E."/>
        </authorList>
    </citation>
    <scope>NUCLEOTIDE SEQUENCE</scope>
    <source>
        <strain evidence="3">USNM1676648</strain>
        <tissue evidence="3">Polyp</tissue>
    </source>
</reference>
<evidence type="ECO:0000313" key="3">
    <source>
        <dbReference type="EMBL" id="KAJ7372642.1"/>
    </source>
</evidence>
<keyword evidence="4" id="KW-1185">Reference proteome</keyword>
<comment type="caution">
    <text evidence="3">The sequence shown here is derived from an EMBL/GenBank/DDBJ whole genome shotgun (WGS) entry which is preliminary data.</text>
</comment>
<dbReference type="AlphaFoldDB" id="A0A9X0CQT7"/>
<dbReference type="OrthoDB" id="5959262at2759"/>
<name>A0A9X0CQT7_9CNID</name>
<feature type="transmembrane region" description="Helical" evidence="2">
    <location>
        <begin position="37"/>
        <end position="57"/>
    </location>
</feature>
<evidence type="ECO:0000256" key="1">
    <source>
        <dbReference type="SAM" id="MobiDB-lite"/>
    </source>
</evidence>
<organism evidence="3 4">
    <name type="scientific">Desmophyllum pertusum</name>
    <dbReference type="NCBI Taxonomy" id="174260"/>
    <lineage>
        <taxon>Eukaryota</taxon>
        <taxon>Metazoa</taxon>
        <taxon>Cnidaria</taxon>
        <taxon>Anthozoa</taxon>
        <taxon>Hexacorallia</taxon>
        <taxon>Scleractinia</taxon>
        <taxon>Caryophylliina</taxon>
        <taxon>Caryophylliidae</taxon>
        <taxon>Desmophyllum</taxon>
    </lineage>
</organism>
<feature type="region of interest" description="Disordered" evidence="1">
    <location>
        <begin position="271"/>
        <end position="315"/>
    </location>
</feature>
<evidence type="ECO:0000313" key="4">
    <source>
        <dbReference type="Proteomes" id="UP001163046"/>
    </source>
</evidence>
<dbReference type="Proteomes" id="UP001163046">
    <property type="component" value="Unassembled WGS sequence"/>
</dbReference>
<gene>
    <name evidence="3" type="ORF">OS493_017913</name>
</gene>
<dbReference type="EMBL" id="MU826835">
    <property type="protein sequence ID" value="KAJ7372642.1"/>
    <property type="molecule type" value="Genomic_DNA"/>
</dbReference>
<keyword evidence="2" id="KW-0472">Membrane</keyword>
<protein>
    <recommendedName>
        <fullName evidence="5">Transmembrane protein 26</fullName>
    </recommendedName>
</protein>
<feature type="transmembrane region" description="Helical" evidence="2">
    <location>
        <begin position="69"/>
        <end position="89"/>
    </location>
</feature>
<dbReference type="InterPro" id="IPR019169">
    <property type="entry name" value="Transmembrane_26"/>
</dbReference>
<feature type="compositionally biased region" description="Polar residues" evidence="1">
    <location>
        <begin position="300"/>
        <end position="313"/>
    </location>
</feature>
<keyword evidence="2" id="KW-0812">Transmembrane</keyword>
<evidence type="ECO:0000256" key="2">
    <source>
        <dbReference type="SAM" id="Phobius"/>
    </source>
</evidence>
<feature type="transmembrane region" description="Helical" evidence="2">
    <location>
        <begin position="12"/>
        <end position="31"/>
    </location>
</feature>